<feature type="compositionally biased region" description="Basic and acidic residues" evidence="1">
    <location>
        <begin position="325"/>
        <end position="351"/>
    </location>
</feature>
<gene>
    <name evidence="2" type="ORF">EG328_006237</name>
</gene>
<comment type="caution">
    <text evidence="2">The sequence shown here is derived from an EMBL/GenBank/DDBJ whole genome shotgun (WGS) entry which is preliminary data.</text>
</comment>
<feature type="compositionally biased region" description="Polar residues" evidence="1">
    <location>
        <begin position="191"/>
        <end position="202"/>
    </location>
</feature>
<evidence type="ECO:0000313" key="3">
    <source>
        <dbReference type="Proteomes" id="UP000447873"/>
    </source>
</evidence>
<dbReference type="Proteomes" id="UP000447873">
    <property type="component" value="Unassembled WGS sequence"/>
</dbReference>
<reference evidence="2 3" key="1">
    <citation type="submission" date="2018-12" db="EMBL/GenBank/DDBJ databases">
        <title>Venturia inaequalis Genome Resource.</title>
        <authorList>
            <person name="Lichtner F.J."/>
        </authorList>
    </citation>
    <scope>NUCLEOTIDE SEQUENCE [LARGE SCALE GENOMIC DNA]</scope>
    <source>
        <strain evidence="2 3">120213</strain>
    </source>
</reference>
<sequence length="518" mass="55826">MSPTNTYSPAETSPETEPEAETDQETDPETDTETHAPVSNAHARAVANRPRTRYIVRWDDEKLILVFFAFRKKLQEMGLDPRAALDAAVKEAIDQQCTGDAVVQQLVKRTARYEKEQAATKANGIANKKSSRTRKAAAPMTPPRSKAAKGKASSSSKAKSATAKPAKASFATPVATPRRNKAIAKAVSGVTKGSGSVRTSKSVKTEKKPAAPFSPSGLDDDSDSEYTEDPGKSKNKRIRGTVSRSALNFDKKSKREYSDWGSESEYEMVDTPSKRPTSKSARATIAKKSRPATVSIEPGSARKSLPAPIETVKMFEQPESQDSGAEDHVAVEEPPSPERDLNEGFSRHDSKYNSPPSSNEYMDNFLGDFPSYGVFSGGQQLDSDSFGSPLNSGNQPSSYQYQVSGFSIGMSNGGLGQYFNSQTMPLSSNQDFYVPSSLQSFGSQIHGDLANDNANHNSHSLHGSCNYSFSATTSGDASGFPDFLAEPSQGSFFAAASENLGEHDGYDLLDTNYKFGGI</sequence>
<name>A0A8H3VC25_VENIN</name>
<organism evidence="2 3">
    <name type="scientific">Venturia inaequalis</name>
    <name type="common">Apple scab fungus</name>
    <dbReference type="NCBI Taxonomy" id="5025"/>
    <lineage>
        <taxon>Eukaryota</taxon>
        <taxon>Fungi</taxon>
        <taxon>Dikarya</taxon>
        <taxon>Ascomycota</taxon>
        <taxon>Pezizomycotina</taxon>
        <taxon>Dothideomycetes</taxon>
        <taxon>Pleosporomycetidae</taxon>
        <taxon>Venturiales</taxon>
        <taxon>Venturiaceae</taxon>
        <taxon>Venturia</taxon>
    </lineage>
</organism>
<accession>A0A8H3VC25</accession>
<feature type="region of interest" description="Disordered" evidence="1">
    <location>
        <begin position="318"/>
        <end position="356"/>
    </location>
</feature>
<dbReference type="AlphaFoldDB" id="A0A8H3VC25"/>
<evidence type="ECO:0000256" key="1">
    <source>
        <dbReference type="SAM" id="MobiDB-lite"/>
    </source>
</evidence>
<feature type="compositionally biased region" description="Acidic residues" evidence="1">
    <location>
        <begin position="14"/>
        <end position="31"/>
    </location>
</feature>
<feature type="region of interest" description="Disordered" evidence="1">
    <location>
        <begin position="117"/>
        <end position="302"/>
    </location>
</feature>
<evidence type="ECO:0000313" key="2">
    <source>
        <dbReference type="EMBL" id="KAE9986234.1"/>
    </source>
</evidence>
<feature type="compositionally biased region" description="Basic and acidic residues" evidence="1">
    <location>
        <begin position="249"/>
        <end position="258"/>
    </location>
</feature>
<dbReference type="EMBL" id="WNWS01000033">
    <property type="protein sequence ID" value="KAE9986234.1"/>
    <property type="molecule type" value="Genomic_DNA"/>
</dbReference>
<proteinExistence type="predicted"/>
<feature type="compositionally biased region" description="Low complexity" evidence="1">
    <location>
        <begin position="150"/>
        <end position="171"/>
    </location>
</feature>
<feature type="compositionally biased region" description="Acidic residues" evidence="1">
    <location>
        <begin position="218"/>
        <end position="228"/>
    </location>
</feature>
<feature type="region of interest" description="Disordered" evidence="1">
    <location>
        <begin position="1"/>
        <end position="46"/>
    </location>
</feature>
<protein>
    <submittedName>
        <fullName evidence="2">Uncharacterized protein</fullName>
    </submittedName>
</protein>